<keyword evidence="3" id="KW-1185">Reference proteome</keyword>
<sequence>MELRKATESDYEILCGLSVTESQAEFVLPVSDTWTEKKAEEDFYVICLKETDAEELVIGFFLIDRSFANHQTFRTYGDLGLRSFFIDKARQGKGYGKEACFQLGPFVKDNYPQSEKLVLTVNVRNPKARALYLACGFVDTQQLYLGGPVGPQHILSLSVK</sequence>
<accession>L8JDV1</accession>
<comment type="caution">
    <text evidence="2">The sequence shown here is derived from an EMBL/GenBank/DDBJ whole genome shotgun (WGS) entry which is preliminary data.</text>
</comment>
<dbReference type="GO" id="GO:0016747">
    <property type="term" value="F:acyltransferase activity, transferring groups other than amino-acyl groups"/>
    <property type="evidence" value="ECO:0007669"/>
    <property type="project" value="InterPro"/>
</dbReference>
<organism evidence="2 3">
    <name type="scientific">Photobacterium marinum</name>
    <dbReference type="NCBI Taxonomy" id="1056511"/>
    <lineage>
        <taxon>Bacteria</taxon>
        <taxon>Pseudomonadati</taxon>
        <taxon>Pseudomonadota</taxon>
        <taxon>Gammaproteobacteria</taxon>
        <taxon>Vibrionales</taxon>
        <taxon>Vibrionaceae</taxon>
        <taxon>Photobacterium</taxon>
    </lineage>
</organism>
<dbReference type="Pfam" id="PF00583">
    <property type="entry name" value="Acetyltransf_1"/>
    <property type="match status" value="1"/>
</dbReference>
<dbReference type="PROSITE" id="PS51186">
    <property type="entry name" value="GNAT"/>
    <property type="match status" value="1"/>
</dbReference>
<dbReference type="InterPro" id="IPR016181">
    <property type="entry name" value="Acyl_CoA_acyltransferase"/>
</dbReference>
<reference evidence="2 3" key="1">
    <citation type="submission" date="2012-12" db="EMBL/GenBank/DDBJ databases">
        <title>Genome Assembly of Photobacterium sp. AK15.</title>
        <authorList>
            <person name="Khatri I."/>
            <person name="Vaidya B."/>
            <person name="Srinivas T.N.R."/>
            <person name="Subramanian S."/>
            <person name="Pinnaka A."/>
        </authorList>
    </citation>
    <scope>NUCLEOTIDE SEQUENCE [LARGE SCALE GENOMIC DNA]</scope>
    <source>
        <strain evidence="2 3">AK15</strain>
    </source>
</reference>
<evidence type="ECO:0000313" key="3">
    <source>
        <dbReference type="Proteomes" id="UP000011134"/>
    </source>
</evidence>
<evidence type="ECO:0000313" key="2">
    <source>
        <dbReference type="EMBL" id="ELR66438.1"/>
    </source>
</evidence>
<dbReference type="EMBL" id="AMZO01000006">
    <property type="protein sequence ID" value="ELR66438.1"/>
    <property type="molecule type" value="Genomic_DNA"/>
</dbReference>
<feature type="domain" description="N-acetyltransferase" evidence="1">
    <location>
        <begin position="1"/>
        <end position="160"/>
    </location>
</feature>
<name>L8JDV1_9GAMM</name>
<dbReference type="AlphaFoldDB" id="L8JDV1"/>
<evidence type="ECO:0000259" key="1">
    <source>
        <dbReference type="PROSITE" id="PS51186"/>
    </source>
</evidence>
<dbReference type="Proteomes" id="UP000011134">
    <property type="component" value="Unassembled WGS sequence"/>
</dbReference>
<dbReference type="Gene3D" id="3.40.630.30">
    <property type="match status" value="1"/>
</dbReference>
<proteinExistence type="predicted"/>
<dbReference type="InterPro" id="IPR000182">
    <property type="entry name" value="GNAT_dom"/>
</dbReference>
<protein>
    <recommendedName>
        <fullName evidence="1">N-acetyltransferase domain-containing protein</fullName>
    </recommendedName>
</protein>
<gene>
    <name evidence="2" type="ORF">C942_04136</name>
</gene>
<dbReference type="PATRIC" id="fig|1056511.3.peg.966"/>
<dbReference type="SUPFAM" id="SSF55729">
    <property type="entry name" value="Acyl-CoA N-acyltransferases (Nat)"/>
    <property type="match status" value="1"/>
</dbReference>